<name>A0ABU8SM14_9LACO</name>
<dbReference type="EMBL" id="JAWMWH010000003">
    <property type="protein sequence ID" value="MEJ6400894.1"/>
    <property type="molecule type" value="Genomic_DNA"/>
</dbReference>
<evidence type="ECO:0000313" key="3">
    <source>
        <dbReference type="Proteomes" id="UP001370590"/>
    </source>
</evidence>
<accession>A0ABU8SM14</accession>
<keyword evidence="3" id="KW-1185">Reference proteome</keyword>
<evidence type="ECO:0000313" key="2">
    <source>
        <dbReference type="EMBL" id="MEJ6400894.1"/>
    </source>
</evidence>
<organism evidence="2 3">
    <name type="scientific">Nicoliella lavandulae</name>
    <dbReference type="NCBI Taxonomy" id="3082954"/>
    <lineage>
        <taxon>Bacteria</taxon>
        <taxon>Bacillati</taxon>
        <taxon>Bacillota</taxon>
        <taxon>Bacilli</taxon>
        <taxon>Lactobacillales</taxon>
        <taxon>Lactobacillaceae</taxon>
        <taxon>Nicoliella</taxon>
    </lineage>
</organism>
<gene>
    <name evidence="2" type="ORF">R4146_07025</name>
</gene>
<reference evidence="2 3" key="1">
    <citation type="submission" date="2023-10" db="EMBL/GenBank/DDBJ databases">
        <title>Nicoliella lavandulae sp. nov. isolated from Lavandula angustifolia flowers.</title>
        <authorList>
            <person name="Alcantara C."/>
            <person name="Zuniga M."/>
            <person name="Landete J.M."/>
            <person name="Monedero V."/>
        </authorList>
    </citation>
    <scope>NUCLEOTIDE SEQUENCE [LARGE SCALE GENOMIC DNA]</scope>
    <source>
        <strain evidence="2 3">Es01</strain>
    </source>
</reference>
<keyword evidence="1" id="KW-0812">Transmembrane</keyword>
<sequence>MSLIAGILTGIIGIASLTLYPVLLSIGIAPVTANATVTVAQVGAGA</sequence>
<protein>
    <submittedName>
        <fullName evidence="2">Uncharacterized protein</fullName>
    </submittedName>
</protein>
<feature type="transmembrane region" description="Helical" evidence="1">
    <location>
        <begin position="7"/>
        <end position="29"/>
    </location>
</feature>
<comment type="caution">
    <text evidence="2">The sequence shown here is derived from an EMBL/GenBank/DDBJ whole genome shotgun (WGS) entry which is preliminary data.</text>
</comment>
<dbReference type="Proteomes" id="UP001370590">
    <property type="component" value="Unassembled WGS sequence"/>
</dbReference>
<keyword evidence="1" id="KW-0472">Membrane</keyword>
<keyword evidence="1" id="KW-1133">Transmembrane helix</keyword>
<evidence type="ECO:0000256" key="1">
    <source>
        <dbReference type="SAM" id="Phobius"/>
    </source>
</evidence>
<proteinExistence type="predicted"/>
<dbReference type="RefSeq" id="WP_339960748.1">
    <property type="nucleotide sequence ID" value="NZ_JAWMWH010000003.1"/>
</dbReference>